<keyword evidence="2" id="KW-1185">Reference proteome</keyword>
<dbReference type="RefSeq" id="WP_378405178.1">
    <property type="nucleotide sequence ID" value="NZ_JBHTCS010000014.1"/>
</dbReference>
<accession>A0ABW2RY44</accession>
<reference evidence="2" key="1">
    <citation type="journal article" date="2019" name="Int. J. Syst. Evol. Microbiol.">
        <title>The Global Catalogue of Microorganisms (GCM) 10K type strain sequencing project: providing services to taxonomists for standard genome sequencing and annotation.</title>
        <authorList>
            <consortium name="The Broad Institute Genomics Platform"/>
            <consortium name="The Broad Institute Genome Sequencing Center for Infectious Disease"/>
            <person name="Wu L."/>
            <person name="Ma J."/>
        </authorList>
    </citation>
    <scope>NUCLEOTIDE SEQUENCE [LARGE SCALE GENOMIC DNA]</scope>
    <source>
        <strain evidence="2">ICMP 19430</strain>
    </source>
</reference>
<sequence length="186" mass="20468">MTAVSRRRNGRRRLAAAVCLLLTTATIGGVPAYVRPQVDPLRPADAIVVLGGADWRRYPFGIELGLDGWAPTVVLSNPEGAENDWLTHVCATPQKGIELDCIVPDPPTTRGEARELGRLAQQNGWRHLIVVTFTPHISRARFILHRCFDGDLTMVSSPGDISPPRWVFEYLYQTAGYLKAVLPPGC</sequence>
<organism evidence="1 2">
    <name type="scientific">Rhodococcus daqingensis</name>
    <dbReference type="NCBI Taxonomy" id="2479363"/>
    <lineage>
        <taxon>Bacteria</taxon>
        <taxon>Bacillati</taxon>
        <taxon>Actinomycetota</taxon>
        <taxon>Actinomycetes</taxon>
        <taxon>Mycobacteriales</taxon>
        <taxon>Nocardiaceae</taxon>
        <taxon>Rhodococcus</taxon>
    </lineage>
</organism>
<evidence type="ECO:0000313" key="1">
    <source>
        <dbReference type="EMBL" id="MFC7448777.1"/>
    </source>
</evidence>
<dbReference type="CDD" id="cd06259">
    <property type="entry name" value="YdcF-like"/>
    <property type="match status" value="1"/>
</dbReference>
<comment type="caution">
    <text evidence="1">The sequence shown here is derived from an EMBL/GenBank/DDBJ whole genome shotgun (WGS) entry which is preliminary data.</text>
</comment>
<dbReference type="InterPro" id="IPR003848">
    <property type="entry name" value="DUF218"/>
</dbReference>
<evidence type="ECO:0000313" key="2">
    <source>
        <dbReference type="Proteomes" id="UP001596484"/>
    </source>
</evidence>
<dbReference type="EMBL" id="JBHTCS010000014">
    <property type="protein sequence ID" value="MFC7448777.1"/>
    <property type="molecule type" value="Genomic_DNA"/>
</dbReference>
<proteinExistence type="predicted"/>
<name>A0ABW2RY44_9NOCA</name>
<dbReference type="Proteomes" id="UP001596484">
    <property type="component" value="Unassembled WGS sequence"/>
</dbReference>
<gene>
    <name evidence="1" type="ORF">ACFQS9_12840</name>
</gene>
<protein>
    <submittedName>
        <fullName evidence="1">YdcF family protein</fullName>
    </submittedName>
</protein>